<organism evidence="1">
    <name type="scientific">Ceratitis capitata</name>
    <name type="common">Mediterranean fruit fly</name>
    <name type="synonym">Tephritis capitata</name>
    <dbReference type="NCBI Taxonomy" id="7213"/>
    <lineage>
        <taxon>Eukaryota</taxon>
        <taxon>Metazoa</taxon>
        <taxon>Ecdysozoa</taxon>
        <taxon>Arthropoda</taxon>
        <taxon>Hexapoda</taxon>
        <taxon>Insecta</taxon>
        <taxon>Pterygota</taxon>
        <taxon>Neoptera</taxon>
        <taxon>Endopterygota</taxon>
        <taxon>Diptera</taxon>
        <taxon>Brachycera</taxon>
        <taxon>Muscomorpha</taxon>
        <taxon>Tephritoidea</taxon>
        <taxon>Tephritidae</taxon>
        <taxon>Ceratitis</taxon>
        <taxon>Ceratitis</taxon>
    </lineage>
</organism>
<dbReference type="InterPro" id="IPR036397">
    <property type="entry name" value="RNaseH_sf"/>
</dbReference>
<dbReference type="AlphaFoldDB" id="W8BKE8"/>
<reference evidence="1" key="2">
    <citation type="journal article" date="2014" name="BMC Genomics">
        <title>A genomic perspective to assessing quality of mass-reared SIT flies used in Mediterranean fruit fly (Ceratitis capitata) eradication in California.</title>
        <authorList>
            <person name="Calla B."/>
            <person name="Hall B."/>
            <person name="Hou S."/>
            <person name="Geib S.M."/>
        </authorList>
    </citation>
    <scope>NUCLEOTIDE SEQUENCE</scope>
</reference>
<accession>W8BKE8</accession>
<reference evidence="1" key="1">
    <citation type="submission" date="2013-07" db="EMBL/GenBank/DDBJ databases">
        <authorList>
            <person name="Geib S."/>
        </authorList>
    </citation>
    <scope>NUCLEOTIDE SEQUENCE</scope>
</reference>
<dbReference type="Gene3D" id="3.30.420.10">
    <property type="entry name" value="Ribonuclease H-like superfamily/Ribonuclease H"/>
    <property type="match status" value="1"/>
</dbReference>
<proteinExistence type="evidence at transcript level"/>
<sequence length="128" mass="14991">MEIELDISKTSIYCTLTEHLGLQKVFARFVPHKLTYDQKLLRFQHSNDNLYRQDGRLFDQKSHFDNQLLHSYSPDMAPCNFYLFGKVHLPMKAKRYAHVEAIQKAYTGILAAITGNELKHSFDMLLDR</sequence>
<protein>
    <submittedName>
        <fullName evidence="1">Uncharacterized protein</fullName>
    </submittedName>
</protein>
<evidence type="ECO:0000313" key="1">
    <source>
        <dbReference type="EMBL" id="JAC01796.1"/>
    </source>
</evidence>
<name>W8BKE8_CERCA</name>
<dbReference type="EMBL" id="GAMC01004760">
    <property type="protein sequence ID" value="JAC01796.1"/>
    <property type="molecule type" value="mRNA"/>
</dbReference>
<dbReference type="GO" id="GO:0003676">
    <property type="term" value="F:nucleic acid binding"/>
    <property type="evidence" value="ECO:0007669"/>
    <property type="project" value="InterPro"/>
</dbReference>
<feature type="non-terminal residue" evidence="1">
    <location>
        <position position="128"/>
    </location>
</feature>